<dbReference type="GO" id="GO:0006355">
    <property type="term" value="P:regulation of DNA-templated transcription"/>
    <property type="evidence" value="ECO:0007669"/>
    <property type="project" value="InterPro"/>
</dbReference>
<dbReference type="InterPro" id="IPR051677">
    <property type="entry name" value="AfsR-DnrI-RedD_regulator"/>
</dbReference>
<dbReference type="Gene3D" id="1.25.40.10">
    <property type="entry name" value="Tetratricopeptide repeat domain"/>
    <property type="match status" value="2"/>
</dbReference>
<dbReference type="OrthoDB" id="9812579at2"/>
<dbReference type="InterPro" id="IPR005158">
    <property type="entry name" value="BTAD"/>
</dbReference>
<evidence type="ECO:0000256" key="2">
    <source>
        <dbReference type="ARBA" id="ARBA00023015"/>
    </source>
</evidence>
<evidence type="ECO:0000313" key="6">
    <source>
        <dbReference type="Proteomes" id="UP000249915"/>
    </source>
</evidence>
<dbReference type="InterPro" id="IPR041664">
    <property type="entry name" value="AAA_16"/>
</dbReference>
<organism evidence="5 6">
    <name type="scientific">Prauserella muralis</name>
    <dbReference type="NCBI Taxonomy" id="588067"/>
    <lineage>
        <taxon>Bacteria</taxon>
        <taxon>Bacillati</taxon>
        <taxon>Actinomycetota</taxon>
        <taxon>Actinomycetes</taxon>
        <taxon>Pseudonocardiales</taxon>
        <taxon>Pseudonocardiaceae</taxon>
        <taxon>Prauserella</taxon>
    </lineage>
</organism>
<keyword evidence="6" id="KW-1185">Reference proteome</keyword>
<protein>
    <submittedName>
        <fullName evidence="5">Uncharacterized protein</fullName>
    </submittedName>
</protein>
<keyword evidence="2" id="KW-0805">Transcription regulation</keyword>
<keyword evidence="4" id="KW-0804">Transcription</keyword>
<keyword evidence="3" id="KW-0238">DNA-binding</keyword>
<proteinExistence type="inferred from homology"/>
<evidence type="ECO:0000313" key="5">
    <source>
        <dbReference type="EMBL" id="PXY31811.1"/>
    </source>
</evidence>
<accession>A0A2V4B9S8</accession>
<dbReference type="SUPFAM" id="SSF46894">
    <property type="entry name" value="C-terminal effector domain of the bipartite response regulators"/>
    <property type="match status" value="1"/>
</dbReference>
<dbReference type="Pfam" id="PF03704">
    <property type="entry name" value="BTAD"/>
    <property type="match status" value="1"/>
</dbReference>
<dbReference type="GO" id="GO:0000160">
    <property type="term" value="P:phosphorelay signal transduction system"/>
    <property type="evidence" value="ECO:0007669"/>
    <property type="project" value="InterPro"/>
</dbReference>
<dbReference type="InterPro" id="IPR027417">
    <property type="entry name" value="P-loop_NTPase"/>
</dbReference>
<dbReference type="InterPro" id="IPR011990">
    <property type="entry name" value="TPR-like_helical_dom_sf"/>
</dbReference>
<dbReference type="GO" id="GO:0003677">
    <property type="term" value="F:DNA binding"/>
    <property type="evidence" value="ECO:0007669"/>
    <property type="project" value="UniProtKB-KW"/>
</dbReference>
<dbReference type="InterPro" id="IPR036388">
    <property type="entry name" value="WH-like_DNA-bd_sf"/>
</dbReference>
<name>A0A2V4B9S8_9PSEU</name>
<dbReference type="Pfam" id="PF13191">
    <property type="entry name" value="AAA_16"/>
    <property type="match status" value="1"/>
</dbReference>
<sequence>MMSHVSHRLSGFVVRVLGPAGVHRRGAGDLVRDGHLRTLLAALAAHANEPVGEAELVAAVWGDTPPANPRDSLETRLSRLRSVLAPEAEVGWTEHGYVLRVDPGRVDATRFERLVGQARAASPQRAVRLLVRALALWRGPALPELRRAGLDHPRARRLTELGTRAVEDLAEHELRLGRHEAAATRLLEAFAANPLRERMCALTMWALHSCGRTAEALAQYELLRTRLATALGVPPSLECGAVYRRIAGQAPEPARPRPRPSGTTFVGRDDELRRLATLVERDRLISLIGPGGSGKTRLARELLPTVDLPAGIAELATAEPGEVATRAAAALGVHAYGTGDDVTAALAEALAAERALLVLDGCEHVLTAVRALAKRLTAACPGLTVLATSRVRLGLGAERAFPVVPLDAAGAEELFLDRVRARTPELTLGPRDAAAVRYVLNAAERLPLTVEVAAAHAAAGGLGAIAHLPKDVVGWAFESLPPPGRDLVAALAVFPGWFDASAAGAVTGSPDGTAQLATAGLLTVDESGYRMPEFVHQFAERVLSHSASEQKLREQHARWVLDTIMAEPGRAGQLRRDVAAALRWSCAEDPALAAELSGRLGLLPHYASDVDVLTWRLRLGLSGAADVAEHSLALGSAARAAFHFGRIIDALALAERARARATTAAEHYLALHTQAVVHAEAGEQARALATCRKMLALDGISPAWQAEAHAELALLSITGGDLDGALGAAATARLLAEQARAPQHAAFARYAEAEALAVRDVVAGADALHEARTRARSAGATLVALRAGAGLATVLVRLGRLPEAAKLVVEAAAQARRTRSPALLHRVTSAASAVLSVAGEGGAVPAPVEEVARAYGIRPLRRE</sequence>
<dbReference type="CDD" id="cd15831">
    <property type="entry name" value="BTAD"/>
    <property type="match status" value="1"/>
</dbReference>
<dbReference type="SUPFAM" id="SSF48452">
    <property type="entry name" value="TPR-like"/>
    <property type="match status" value="2"/>
</dbReference>
<dbReference type="SMART" id="SM01043">
    <property type="entry name" value="BTAD"/>
    <property type="match status" value="1"/>
</dbReference>
<dbReference type="InterPro" id="IPR016032">
    <property type="entry name" value="Sig_transdc_resp-reg_C-effctor"/>
</dbReference>
<comment type="caution">
    <text evidence="5">The sequence shown here is derived from an EMBL/GenBank/DDBJ whole genome shotgun (WGS) entry which is preliminary data.</text>
</comment>
<dbReference type="InterPro" id="IPR001867">
    <property type="entry name" value="OmpR/PhoB-type_DNA-bd"/>
</dbReference>
<gene>
    <name evidence="5" type="ORF">BAY60_05605</name>
</gene>
<evidence type="ECO:0000256" key="3">
    <source>
        <dbReference type="ARBA" id="ARBA00023125"/>
    </source>
</evidence>
<reference evidence="5 6" key="1">
    <citation type="submission" date="2016-07" db="EMBL/GenBank/DDBJ databases">
        <title>Draft genome sequence of Prauserella muralis DSM 45305, isolated from a mould-covered wall in an indoor environment.</title>
        <authorList>
            <person name="Ruckert C."/>
            <person name="Albersmeier A."/>
            <person name="Jiang C.-L."/>
            <person name="Jiang Y."/>
            <person name="Kalinowski J."/>
            <person name="Schneider O."/>
            <person name="Winkler A."/>
            <person name="Zotchev S.B."/>
        </authorList>
    </citation>
    <scope>NUCLEOTIDE SEQUENCE [LARGE SCALE GENOMIC DNA]</scope>
    <source>
        <strain evidence="5 6">DSM 45305</strain>
    </source>
</reference>
<dbReference type="SMART" id="SM00862">
    <property type="entry name" value="Trans_reg_C"/>
    <property type="match status" value="1"/>
</dbReference>
<dbReference type="AlphaFoldDB" id="A0A2V4B9S8"/>
<dbReference type="Gene3D" id="1.10.10.10">
    <property type="entry name" value="Winged helix-like DNA-binding domain superfamily/Winged helix DNA-binding domain"/>
    <property type="match status" value="1"/>
</dbReference>
<dbReference type="SUPFAM" id="SSF52540">
    <property type="entry name" value="P-loop containing nucleoside triphosphate hydrolases"/>
    <property type="match status" value="1"/>
</dbReference>
<evidence type="ECO:0000256" key="1">
    <source>
        <dbReference type="ARBA" id="ARBA00005820"/>
    </source>
</evidence>
<evidence type="ECO:0000256" key="4">
    <source>
        <dbReference type="ARBA" id="ARBA00023163"/>
    </source>
</evidence>
<dbReference type="PANTHER" id="PTHR35807:SF1">
    <property type="entry name" value="TRANSCRIPTIONAL REGULATOR REDD"/>
    <property type="match status" value="1"/>
</dbReference>
<dbReference type="EMBL" id="MASW01000001">
    <property type="protein sequence ID" value="PXY31811.1"/>
    <property type="molecule type" value="Genomic_DNA"/>
</dbReference>
<comment type="similarity">
    <text evidence="1">Belongs to the AfsR/DnrI/RedD regulatory family.</text>
</comment>
<dbReference type="Proteomes" id="UP000249915">
    <property type="component" value="Unassembled WGS sequence"/>
</dbReference>
<dbReference type="PANTHER" id="PTHR35807">
    <property type="entry name" value="TRANSCRIPTIONAL REGULATOR REDD-RELATED"/>
    <property type="match status" value="1"/>
</dbReference>